<dbReference type="EMBL" id="JARBHB010000006">
    <property type="protein sequence ID" value="KAJ8881113.1"/>
    <property type="molecule type" value="Genomic_DNA"/>
</dbReference>
<evidence type="ECO:0000313" key="3">
    <source>
        <dbReference type="Proteomes" id="UP001159363"/>
    </source>
</evidence>
<comment type="caution">
    <text evidence="2">The sequence shown here is derived from an EMBL/GenBank/DDBJ whole genome shotgun (WGS) entry which is preliminary data.</text>
</comment>
<evidence type="ECO:0000256" key="1">
    <source>
        <dbReference type="SAM" id="MobiDB-lite"/>
    </source>
</evidence>
<name>A0ABQ9H9X1_9NEOP</name>
<proteinExistence type="predicted"/>
<accession>A0ABQ9H9X1</accession>
<keyword evidence="3" id="KW-1185">Reference proteome</keyword>
<reference evidence="2 3" key="1">
    <citation type="submission" date="2023-02" db="EMBL/GenBank/DDBJ databases">
        <title>LHISI_Scaffold_Assembly.</title>
        <authorList>
            <person name="Stuart O.P."/>
            <person name="Cleave R."/>
            <person name="Magrath M.J.L."/>
            <person name="Mikheyev A.S."/>
        </authorList>
    </citation>
    <scope>NUCLEOTIDE SEQUENCE [LARGE SCALE GENOMIC DNA]</scope>
    <source>
        <strain evidence="2">Daus_M_001</strain>
        <tissue evidence="2">Leg muscle</tissue>
    </source>
</reference>
<feature type="region of interest" description="Disordered" evidence="1">
    <location>
        <begin position="1"/>
        <end position="20"/>
    </location>
</feature>
<sequence>MLEWRGGEVGRYPHAKNSGSTPQKIEPCSLWWEASSLTTTPPSDGQLTAHWPNRTPPPPIPKCPPLPLPAPYLAHRSMRSARTSGELTEVVIPRSGQGHPHIKWPPPELINPLLAASTAHPTAPDLAYSTRIPLKLVWGSVGMKGRGKWDIPKKTCRPTSSFGTIPTCENPVTRPGIEPGAPWWEARRLVTDFRQVCSTYERRLNLMFHSKRLLRTKCLWSRCSVTMGRARFLTCRRHKGAKCETTCSRVSRRQIINSDKLDNESFWPPLQISFHNARSYLLPASGTRRLYELQERRKVVGQRVYTEVTFAIGSEFITHALDDSGANSRLVREQEANPILPGVRGWTTEGAATEQTSEARLYKGLWSQATGH</sequence>
<protein>
    <submittedName>
        <fullName evidence="2">Uncharacterized protein</fullName>
    </submittedName>
</protein>
<dbReference type="Proteomes" id="UP001159363">
    <property type="component" value="Chromosome 5"/>
</dbReference>
<gene>
    <name evidence="2" type="ORF">PR048_017586</name>
</gene>
<evidence type="ECO:0000313" key="2">
    <source>
        <dbReference type="EMBL" id="KAJ8881113.1"/>
    </source>
</evidence>
<organism evidence="2 3">
    <name type="scientific">Dryococelus australis</name>
    <dbReference type="NCBI Taxonomy" id="614101"/>
    <lineage>
        <taxon>Eukaryota</taxon>
        <taxon>Metazoa</taxon>
        <taxon>Ecdysozoa</taxon>
        <taxon>Arthropoda</taxon>
        <taxon>Hexapoda</taxon>
        <taxon>Insecta</taxon>
        <taxon>Pterygota</taxon>
        <taxon>Neoptera</taxon>
        <taxon>Polyneoptera</taxon>
        <taxon>Phasmatodea</taxon>
        <taxon>Verophasmatodea</taxon>
        <taxon>Anareolatae</taxon>
        <taxon>Phasmatidae</taxon>
        <taxon>Eurycanthinae</taxon>
        <taxon>Dryococelus</taxon>
    </lineage>
</organism>